<dbReference type="Gene3D" id="3.10.450.50">
    <property type="match status" value="1"/>
</dbReference>
<evidence type="ECO:0000259" key="1">
    <source>
        <dbReference type="Pfam" id="PF12680"/>
    </source>
</evidence>
<feature type="domain" description="SnoaL-like" evidence="1">
    <location>
        <begin position="20"/>
        <end position="123"/>
    </location>
</feature>
<dbReference type="Proteomes" id="UP000654304">
    <property type="component" value="Unassembled WGS sequence"/>
</dbReference>
<evidence type="ECO:0000313" key="3">
    <source>
        <dbReference type="Proteomes" id="UP000654304"/>
    </source>
</evidence>
<proteinExistence type="predicted"/>
<dbReference type="InterPro" id="IPR037401">
    <property type="entry name" value="SnoaL-like"/>
</dbReference>
<evidence type="ECO:0000313" key="2">
    <source>
        <dbReference type="EMBL" id="MBC3931330.1"/>
    </source>
</evidence>
<dbReference type="InterPro" id="IPR032710">
    <property type="entry name" value="NTF2-like_dom_sf"/>
</dbReference>
<dbReference type="PANTHER" id="PTHR41252:SF1">
    <property type="entry name" value="BLR2505 PROTEIN"/>
    <property type="match status" value="1"/>
</dbReference>
<keyword evidence="3" id="KW-1185">Reference proteome</keyword>
<sequence>MNTSTNAQRTAQHLALVRSTYEGSNAAENAQRLRDAVTSDIRWTEAAGFPYAGTYIGWDEIQHNVFARLGSEWQDYRVTIEHYLSSQDQVVAIGTYSGIYLKTGLAFSARVAHLWTLRDGRISAFEQIVDSAMVWRAMK</sequence>
<dbReference type="Pfam" id="PF12680">
    <property type="entry name" value="SnoaL_2"/>
    <property type="match status" value="1"/>
</dbReference>
<name>A0ABR7A343_9BURK</name>
<organism evidence="2 3">
    <name type="scientific">Undibacterium curvum</name>
    <dbReference type="NCBI Taxonomy" id="2762294"/>
    <lineage>
        <taxon>Bacteria</taxon>
        <taxon>Pseudomonadati</taxon>
        <taxon>Pseudomonadota</taxon>
        <taxon>Betaproteobacteria</taxon>
        <taxon>Burkholderiales</taxon>
        <taxon>Oxalobacteraceae</taxon>
        <taxon>Undibacterium</taxon>
    </lineage>
</organism>
<reference evidence="2 3" key="1">
    <citation type="submission" date="2020-08" db="EMBL/GenBank/DDBJ databases">
        <title>Novel species isolated from subtropical streams in China.</title>
        <authorList>
            <person name="Lu H."/>
        </authorList>
    </citation>
    <scope>NUCLEOTIDE SEQUENCE [LARGE SCALE GENOMIC DNA]</scope>
    <source>
        <strain evidence="2 3">CY22W</strain>
    </source>
</reference>
<dbReference type="SUPFAM" id="SSF54427">
    <property type="entry name" value="NTF2-like"/>
    <property type="match status" value="1"/>
</dbReference>
<dbReference type="PANTHER" id="PTHR41252">
    <property type="entry name" value="BLR2505 PROTEIN"/>
    <property type="match status" value="1"/>
</dbReference>
<gene>
    <name evidence="2" type="ORF">H8K43_06560</name>
</gene>
<dbReference type="RefSeq" id="WP_186903106.1">
    <property type="nucleotide sequence ID" value="NZ_JACOGD010000003.1"/>
</dbReference>
<dbReference type="EMBL" id="JACOGD010000003">
    <property type="protein sequence ID" value="MBC3931330.1"/>
    <property type="molecule type" value="Genomic_DNA"/>
</dbReference>
<comment type="caution">
    <text evidence="2">The sequence shown here is derived from an EMBL/GenBank/DDBJ whole genome shotgun (WGS) entry which is preliminary data.</text>
</comment>
<accession>A0ABR7A343</accession>
<protein>
    <submittedName>
        <fullName evidence="2">Nuclear transport factor 2 family protein</fullName>
    </submittedName>
</protein>